<dbReference type="AlphaFoldDB" id="A0A7H0HFK5"/>
<dbReference type="RefSeq" id="WP_187736305.1">
    <property type="nucleotide sequence ID" value="NZ_CP060790.1"/>
</dbReference>
<gene>
    <name evidence="2" type="ORF">H9L24_21310</name>
</gene>
<feature type="chain" id="PRO_5028991167" description="Copper chaperone PCu(A)C" evidence="1">
    <location>
        <begin position="21"/>
        <end position="126"/>
    </location>
</feature>
<accession>A0A7H0HFK5</accession>
<dbReference type="EMBL" id="CP060790">
    <property type="protein sequence ID" value="QNP59321.1"/>
    <property type="molecule type" value="Genomic_DNA"/>
</dbReference>
<protein>
    <recommendedName>
        <fullName evidence="4">Copper chaperone PCu(A)C</fullName>
    </recommendedName>
</protein>
<reference evidence="2 3" key="1">
    <citation type="submission" date="2020-08" db="EMBL/GenBank/DDBJ databases">
        <title>Genome sequence of Acidovorax monticola KACC 19171T.</title>
        <authorList>
            <person name="Hyun D.-W."/>
            <person name="Bae J.-W."/>
        </authorList>
    </citation>
    <scope>NUCLEOTIDE SEQUENCE [LARGE SCALE GENOMIC DNA]</scope>
    <source>
        <strain evidence="2 3">KACC 19171</strain>
    </source>
</reference>
<dbReference type="KEGG" id="amon:H9L24_21310"/>
<dbReference type="Proteomes" id="UP000516057">
    <property type="component" value="Chromosome"/>
</dbReference>
<organism evidence="2 3">
    <name type="scientific">Paenacidovorax monticola</name>
    <dbReference type="NCBI Taxonomy" id="1926868"/>
    <lineage>
        <taxon>Bacteria</taxon>
        <taxon>Pseudomonadati</taxon>
        <taxon>Pseudomonadota</taxon>
        <taxon>Betaproteobacteria</taxon>
        <taxon>Burkholderiales</taxon>
        <taxon>Comamonadaceae</taxon>
        <taxon>Paenacidovorax</taxon>
    </lineage>
</organism>
<proteinExistence type="predicted"/>
<evidence type="ECO:0008006" key="4">
    <source>
        <dbReference type="Google" id="ProtNLM"/>
    </source>
</evidence>
<sequence>MKLLHTLLALGLAISGAAHAAGAHGHEDKPLHGGIVAEAKDLDYEFVARADRLQLYVRDHGKPVNPAGATAKVTLLAGGGSREVPLQPMADRLEAAGSFQVAAGTKAVAVVALAGKPPVSVRFVLK</sequence>
<evidence type="ECO:0000313" key="3">
    <source>
        <dbReference type="Proteomes" id="UP000516057"/>
    </source>
</evidence>
<keyword evidence="1" id="KW-0732">Signal</keyword>
<evidence type="ECO:0000256" key="1">
    <source>
        <dbReference type="SAM" id="SignalP"/>
    </source>
</evidence>
<evidence type="ECO:0000313" key="2">
    <source>
        <dbReference type="EMBL" id="QNP59321.1"/>
    </source>
</evidence>
<feature type="signal peptide" evidence="1">
    <location>
        <begin position="1"/>
        <end position="20"/>
    </location>
</feature>
<name>A0A7H0HFK5_9BURK</name>
<keyword evidence="3" id="KW-1185">Reference proteome</keyword>